<dbReference type="PANTHER" id="PTHR46052:SF1">
    <property type="entry name" value="PHOSDUCIN-LIKE PROTEIN"/>
    <property type="match status" value="1"/>
</dbReference>
<dbReference type="OrthoDB" id="70588at2759"/>
<dbReference type="RefSeq" id="XP_016213556.1">
    <property type="nucleotide sequence ID" value="XM_016358455.1"/>
</dbReference>
<dbReference type="HOGENOM" id="CLU_053880_0_0_1"/>
<keyword evidence="2" id="KW-0597">Phosphoprotein</keyword>
<evidence type="ECO:0000256" key="3">
    <source>
        <dbReference type="SAM" id="MobiDB-lite"/>
    </source>
</evidence>
<accession>A0A0D1YSS3</accession>
<dbReference type="InterPro" id="IPR001200">
    <property type="entry name" value="Phosducin"/>
</dbReference>
<feature type="compositionally biased region" description="Basic and acidic residues" evidence="3">
    <location>
        <begin position="20"/>
        <end position="29"/>
    </location>
</feature>
<comment type="similarity">
    <text evidence="1">Belongs to the phosducin family.</text>
</comment>
<dbReference type="EMBL" id="KN847543">
    <property type="protein sequence ID" value="KIW03687.1"/>
    <property type="molecule type" value="Genomic_DNA"/>
</dbReference>
<protein>
    <recommendedName>
        <fullName evidence="4">Phosducin domain-containing protein</fullName>
    </recommendedName>
</protein>
<dbReference type="PANTHER" id="PTHR46052">
    <property type="entry name" value="PHOSDUCIN-LIKE PROTEIN"/>
    <property type="match status" value="1"/>
</dbReference>
<dbReference type="GO" id="GO:0008277">
    <property type="term" value="P:regulation of G protein-coupled receptor signaling pathway"/>
    <property type="evidence" value="ECO:0007669"/>
    <property type="project" value="InterPro"/>
</dbReference>
<gene>
    <name evidence="5" type="ORF">PV09_05005</name>
</gene>
<sequence length="281" mass="30990">MASAQDEFNAIFNKSGYETGKVHPDDRDAATPSDTSRSPSPAQSFLNIDDDEDNAEDLAVKAMRGTYYVPRAARMANTGPKGVIADAQAFEQAKRQARSIRTMTRNQRSSYAPGGQSPPSVYKSEEFDKSSDDDDDETFLESWRQKRLLELANKNITHVLGSSGKKLYGDLRKVDAEGFLNIVEGSPANTVVLVLIYDHSSEVSSLVEEAVREMASMHATSRFIKLHYTEAEFEPAGVPALLAYRGGEKFAGFVPVSDEIPDHEELSARTLTALLQRHQVL</sequence>
<dbReference type="SUPFAM" id="SSF52833">
    <property type="entry name" value="Thioredoxin-like"/>
    <property type="match status" value="1"/>
</dbReference>
<feature type="domain" description="Phosducin" evidence="4">
    <location>
        <begin position="75"/>
        <end position="279"/>
    </location>
</feature>
<evidence type="ECO:0000313" key="6">
    <source>
        <dbReference type="Proteomes" id="UP000053259"/>
    </source>
</evidence>
<feature type="region of interest" description="Disordered" evidence="3">
    <location>
        <begin position="1"/>
        <end position="53"/>
    </location>
</feature>
<evidence type="ECO:0000313" key="5">
    <source>
        <dbReference type="EMBL" id="KIW03687.1"/>
    </source>
</evidence>
<feature type="region of interest" description="Disordered" evidence="3">
    <location>
        <begin position="95"/>
        <end position="136"/>
    </location>
</feature>
<dbReference type="InterPro" id="IPR023196">
    <property type="entry name" value="Phosducin_N_dom_sf"/>
</dbReference>
<evidence type="ECO:0000256" key="1">
    <source>
        <dbReference type="ARBA" id="ARBA00009686"/>
    </source>
</evidence>
<keyword evidence="6" id="KW-1185">Reference proteome</keyword>
<dbReference type="InterPro" id="IPR024253">
    <property type="entry name" value="Phosducin_thioredoxin-like_dom"/>
</dbReference>
<reference evidence="5 6" key="1">
    <citation type="submission" date="2015-01" db="EMBL/GenBank/DDBJ databases">
        <title>The Genome Sequence of Ochroconis gallopava CBS43764.</title>
        <authorList>
            <consortium name="The Broad Institute Genomics Platform"/>
            <person name="Cuomo C."/>
            <person name="de Hoog S."/>
            <person name="Gorbushina A."/>
            <person name="Stielow B."/>
            <person name="Teixiera M."/>
            <person name="Abouelleil A."/>
            <person name="Chapman S.B."/>
            <person name="Priest M."/>
            <person name="Young S.K."/>
            <person name="Wortman J."/>
            <person name="Nusbaum C."/>
            <person name="Birren B."/>
        </authorList>
    </citation>
    <scope>NUCLEOTIDE SEQUENCE [LARGE SCALE GENOMIC DNA]</scope>
    <source>
        <strain evidence="5 6">CBS 43764</strain>
    </source>
</reference>
<organism evidence="5 6">
    <name type="scientific">Verruconis gallopava</name>
    <dbReference type="NCBI Taxonomy" id="253628"/>
    <lineage>
        <taxon>Eukaryota</taxon>
        <taxon>Fungi</taxon>
        <taxon>Dikarya</taxon>
        <taxon>Ascomycota</taxon>
        <taxon>Pezizomycotina</taxon>
        <taxon>Dothideomycetes</taxon>
        <taxon>Pleosporomycetidae</taxon>
        <taxon>Venturiales</taxon>
        <taxon>Sympoventuriaceae</taxon>
        <taxon>Verruconis</taxon>
    </lineage>
</organism>
<dbReference type="VEuPathDB" id="FungiDB:PV09_05005"/>
<dbReference type="Pfam" id="PF02114">
    <property type="entry name" value="Phosducin"/>
    <property type="match status" value="1"/>
</dbReference>
<dbReference type="AlphaFoldDB" id="A0A0D1YSS3"/>
<dbReference type="InterPro" id="IPR036249">
    <property type="entry name" value="Thioredoxin-like_sf"/>
</dbReference>
<evidence type="ECO:0000256" key="2">
    <source>
        <dbReference type="ARBA" id="ARBA00022553"/>
    </source>
</evidence>
<feature type="compositionally biased region" description="Polar residues" evidence="3">
    <location>
        <begin position="32"/>
        <end position="46"/>
    </location>
</feature>
<dbReference type="InterPro" id="IPR051499">
    <property type="entry name" value="Phosducin-like_reg"/>
</dbReference>
<name>A0A0D1YSS3_9PEZI</name>
<dbReference type="Gene3D" id="3.40.30.10">
    <property type="entry name" value="Glutaredoxin"/>
    <property type="match status" value="1"/>
</dbReference>
<proteinExistence type="inferred from homology"/>
<dbReference type="Gene3D" id="1.10.168.10">
    <property type="entry name" value="Phosducin, domain 2"/>
    <property type="match status" value="1"/>
</dbReference>
<dbReference type="Proteomes" id="UP000053259">
    <property type="component" value="Unassembled WGS sequence"/>
</dbReference>
<evidence type="ECO:0000259" key="4">
    <source>
        <dbReference type="Pfam" id="PF02114"/>
    </source>
</evidence>
<dbReference type="GeneID" id="27312978"/>
<dbReference type="InParanoid" id="A0A0D1YSS3"/>
<dbReference type="STRING" id="253628.A0A0D1YSS3"/>
<feature type="compositionally biased region" description="Polar residues" evidence="3">
    <location>
        <begin position="99"/>
        <end position="110"/>
    </location>
</feature>
<dbReference type="CDD" id="cd02987">
    <property type="entry name" value="Phd_like_Phd"/>
    <property type="match status" value="1"/>
</dbReference>